<keyword evidence="3 6" id="KW-1133">Transmembrane helix</keyword>
<evidence type="ECO:0000256" key="5">
    <source>
        <dbReference type="ARBA" id="ARBA00038359"/>
    </source>
</evidence>
<dbReference type="AlphaFoldDB" id="A0A8E2JTG0"/>
<feature type="domain" description="Rhodopsin" evidence="7">
    <location>
        <begin position="44"/>
        <end position="135"/>
    </location>
</feature>
<dbReference type="InterPro" id="IPR049326">
    <property type="entry name" value="Rhodopsin_dom_fungi"/>
</dbReference>
<dbReference type="GO" id="GO:0016020">
    <property type="term" value="C:membrane"/>
    <property type="evidence" value="ECO:0007669"/>
    <property type="project" value="UniProtKB-SubCell"/>
</dbReference>
<evidence type="ECO:0000256" key="1">
    <source>
        <dbReference type="ARBA" id="ARBA00004141"/>
    </source>
</evidence>
<dbReference type="InterPro" id="IPR052337">
    <property type="entry name" value="SAT4-like"/>
</dbReference>
<accession>A0A8E2JTG0</accession>
<feature type="transmembrane region" description="Helical" evidence="6">
    <location>
        <begin position="35"/>
        <end position="60"/>
    </location>
</feature>
<comment type="similarity">
    <text evidence="5">Belongs to the SAT4 family.</text>
</comment>
<dbReference type="Pfam" id="PF20684">
    <property type="entry name" value="Fung_rhodopsin"/>
    <property type="match status" value="1"/>
</dbReference>
<protein>
    <recommendedName>
        <fullName evidence="7">Rhodopsin domain-containing protein</fullName>
    </recommendedName>
</protein>
<feature type="transmembrane region" description="Helical" evidence="6">
    <location>
        <begin position="81"/>
        <end position="103"/>
    </location>
</feature>
<gene>
    <name evidence="8" type="ORF">AOQ84DRAFT_376185</name>
</gene>
<evidence type="ECO:0000256" key="6">
    <source>
        <dbReference type="SAM" id="Phobius"/>
    </source>
</evidence>
<sequence>MVDGSIIPVAPVPLGFVSSFGGRAERSKSLTVVHVIFLVLATLALCLWLFTRIYIVRLFGLDDFSILLFYRRIIPIENLRLRWWAILAVTVGYNIGGIFASIFSCMPIAKTWDVNITAGYCINKGVFYIAGGVLNGAQI</sequence>
<comment type="subcellular location">
    <subcellularLocation>
        <location evidence="1">Membrane</location>
        <topology evidence="1">Multi-pass membrane protein</topology>
    </subcellularLocation>
</comment>
<reference evidence="8 9" key="1">
    <citation type="journal article" date="2016" name="Nat. Commun.">
        <title>Ectomycorrhizal ecology is imprinted in the genome of the dominant symbiotic fungus Cenococcum geophilum.</title>
        <authorList>
            <consortium name="DOE Joint Genome Institute"/>
            <person name="Peter M."/>
            <person name="Kohler A."/>
            <person name="Ohm R.A."/>
            <person name="Kuo A."/>
            <person name="Krutzmann J."/>
            <person name="Morin E."/>
            <person name="Arend M."/>
            <person name="Barry K.W."/>
            <person name="Binder M."/>
            <person name="Choi C."/>
            <person name="Clum A."/>
            <person name="Copeland A."/>
            <person name="Grisel N."/>
            <person name="Haridas S."/>
            <person name="Kipfer T."/>
            <person name="LaButti K."/>
            <person name="Lindquist E."/>
            <person name="Lipzen A."/>
            <person name="Maire R."/>
            <person name="Meier B."/>
            <person name="Mihaltcheva S."/>
            <person name="Molinier V."/>
            <person name="Murat C."/>
            <person name="Poggeler S."/>
            <person name="Quandt C.A."/>
            <person name="Sperisen C."/>
            <person name="Tritt A."/>
            <person name="Tisserant E."/>
            <person name="Crous P.W."/>
            <person name="Henrissat B."/>
            <person name="Nehls U."/>
            <person name="Egli S."/>
            <person name="Spatafora J.W."/>
            <person name="Grigoriev I.V."/>
            <person name="Martin F.M."/>
        </authorList>
    </citation>
    <scope>NUCLEOTIDE SEQUENCE [LARGE SCALE GENOMIC DNA]</scope>
    <source>
        <strain evidence="8 9">CBS 207.34</strain>
    </source>
</reference>
<proteinExistence type="inferred from homology"/>
<keyword evidence="2 6" id="KW-0812">Transmembrane</keyword>
<name>A0A8E2JTG0_9PEZI</name>
<keyword evidence="9" id="KW-1185">Reference proteome</keyword>
<evidence type="ECO:0000313" key="8">
    <source>
        <dbReference type="EMBL" id="OCL09050.1"/>
    </source>
</evidence>
<dbReference type="PANTHER" id="PTHR33048">
    <property type="entry name" value="PTH11-LIKE INTEGRAL MEMBRANE PROTEIN (AFU_ORTHOLOGUE AFUA_5G11245)"/>
    <property type="match status" value="1"/>
</dbReference>
<dbReference type="OrthoDB" id="444631at2759"/>
<evidence type="ECO:0000256" key="3">
    <source>
        <dbReference type="ARBA" id="ARBA00022989"/>
    </source>
</evidence>
<dbReference type="EMBL" id="KV749528">
    <property type="protein sequence ID" value="OCL09050.1"/>
    <property type="molecule type" value="Genomic_DNA"/>
</dbReference>
<dbReference type="Proteomes" id="UP000250140">
    <property type="component" value="Unassembled WGS sequence"/>
</dbReference>
<evidence type="ECO:0000256" key="2">
    <source>
        <dbReference type="ARBA" id="ARBA00022692"/>
    </source>
</evidence>
<organism evidence="8 9">
    <name type="scientific">Glonium stellatum</name>
    <dbReference type="NCBI Taxonomy" id="574774"/>
    <lineage>
        <taxon>Eukaryota</taxon>
        <taxon>Fungi</taxon>
        <taxon>Dikarya</taxon>
        <taxon>Ascomycota</taxon>
        <taxon>Pezizomycotina</taxon>
        <taxon>Dothideomycetes</taxon>
        <taxon>Pleosporomycetidae</taxon>
        <taxon>Gloniales</taxon>
        <taxon>Gloniaceae</taxon>
        <taxon>Glonium</taxon>
    </lineage>
</organism>
<keyword evidence="4 6" id="KW-0472">Membrane</keyword>
<evidence type="ECO:0000256" key="4">
    <source>
        <dbReference type="ARBA" id="ARBA00023136"/>
    </source>
</evidence>
<dbReference type="PANTHER" id="PTHR33048:SF124">
    <property type="entry name" value="INTEGRAL MEMBRANE PROTEIN"/>
    <property type="match status" value="1"/>
</dbReference>
<evidence type="ECO:0000313" key="9">
    <source>
        <dbReference type="Proteomes" id="UP000250140"/>
    </source>
</evidence>
<evidence type="ECO:0000259" key="7">
    <source>
        <dbReference type="Pfam" id="PF20684"/>
    </source>
</evidence>